<proteinExistence type="predicted"/>
<comment type="caution">
    <text evidence="1">The sequence shown here is derived from an EMBL/GenBank/DDBJ whole genome shotgun (WGS) entry which is preliminary data.</text>
</comment>
<evidence type="ECO:0000313" key="1">
    <source>
        <dbReference type="EMBL" id="RAP70208.1"/>
    </source>
</evidence>
<accession>A0A328TIB8</accession>
<name>A0A328TIB8_9GAMM</name>
<evidence type="ECO:0000313" key="2">
    <source>
        <dbReference type="Proteomes" id="UP000244334"/>
    </source>
</evidence>
<organism evidence="1 2">
    <name type="scientific">Candidatus Erwinia dacicola</name>
    <dbReference type="NCBI Taxonomy" id="252393"/>
    <lineage>
        <taxon>Bacteria</taxon>
        <taxon>Pseudomonadati</taxon>
        <taxon>Pseudomonadota</taxon>
        <taxon>Gammaproteobacteria</taxon>
        <taxon>Enterobacterales</taxon>
        <taxon>Erwiniaceae</taxon>
        <taxon>Erwinia</taxon>
    </lineage>
</organism>
<dbReference type="AlphaFoldDB" id="A0A328TIB8"/>
<reference evidence="1" key="1">
    <citation type="submission" date="2018-04" db="EMBL/GenBank/DDBJ databases">
        <title>Genomes of the Obligate Erwinia dacicola and Facultative Enterobacter sp. OLF Endosymbionts of the Olive Fruit fly, Bactrocera oleae.</title>
        <authorList>
            <person name="Estes A.M."/>
            <person name="Hearn D.J."/>
            <person name="Agarwal S."/>
            <person name="Pierson E.A."/>
            <person name="Dunning-Hotopp J.C."/>
        </authorList>
    </citation>
    <scope>NUCLEOTIDE SEQUENCE [LARGE SCALE GENOMIC DNA]</scope>
    <source>
        <strain evidence="1">Oroville</strain>
    </source>
</reference>
<dbReference type="Proteomes" id="UP000244334">
    <property type="component" value="Unassembled WGS sequence"/>
</dbReference>
<gene>
    <name evidence="1" type="ORF">ACZ87_02989</name>
</gene>
<dbReference type="EMBL" id="LJAM02000423">
    <property type="protein sequence ID" value="RAP70208.1"/>
    <property type="molecule type" value="Genomic_DNA"/>
</dbReference>
<keyword evidence="2" id="KW-1185">Reference proteome</keyword>
<sequence length="37" mass="4177">MQKFILLLLSQVLLAPLGTDLYLPTLPGISPQDWQRP</sequence>
<protein>
    <submittedName>
        <fullName evidence="1">Uncharacterized protein</fullName>
    </submittedName>
</protein>